<keyword evidence="2" id="KW-1185">Reference proteome</keyword>
<name>A0A9Q1D237_CONCO</name>
<gene>
    <name evidence="1" type="ORF">COCON_G00200900</name>
</gene>
<dbReference type="AlphaFoldDB" id="A0A9Q1D237"/>
<protein>
    <submittedName>
        <fullName evidence="1">Uncharacterized protein</fullName>
    </submittedName>
</protein>
<dbReference type="EMBL" id="JAFJMO010000015">
    <property type="protein sequence ID" value="KAJ8256226.1"/>
    <property type="molecule type" value="Genomic_DNA"/>
</dbReference>
<reference evidence="1" key="1">
    <citation type="journal article" date="2023" name="Science">
        <title>Genome structures resolve the early diversification of teleost fishes.</title>
        <authorList>
            <person name="Parey E."/>
            <person name="Louis A."/>
            <person name="Montfort J."/>
            <person name="Bouchez O."/>
            <person name="Roques C."/>
            <person name="Iampietro C."/>
            <person name="Lluch J."/>
            <person name="Castinel A."/>
            <person name="Donnadieu C."/>
            <person name="Desvignes T."/>
            <person name="Floi Bucao C."/>
            <person name="Jouanno E."/>
            <person name="Wen M."/>
            <person name="Mejri S."/>
            <person name="Dirks R."/>
            <person name="Jansen H."/>
            <person name="Henkel C."/>
            <person name="Chen W.J."/>
            <person name="Zahm M."/>
            <person name="Cabau C."/>
            <person name="Klopp C."/>
            <person name="Thompson A.W."/>
            <person name="Robinson-Rechavi M."/>
            <person name="Braasch I."/>
            <person name="Lecointre G."/>
            <person name="Bobe J."/>
            <person name="Postlethwait J.H."/>
            <person name="Berthelot C."/>
            <person name="Roest Crollius H."/>
            <person name="Guiguen Y."/>
        </authorList>
    </citation>
    <scope>NUCLEOTIDE SEQUENCE</scope>
    <source>
        <strain evidence="1">Concon-B</strain>
    </source>
</reference>
<comment type="caution">
    <text evidence="1">The sequence shown here is derived from an EMBL/GenBank/DDBJ whole genome shotgun (WGS) entry which is preliminary data.</text>
</comment>
<accession>A0A9Q1D237</accession>
<organism evidence="1 2">
    <name type="scientific">Conger conger</name>
    <name type="common">Conger eel</name>
    <name type="synonym">Muraena conger</name>
    <dbReference type="NCBI Taxonomy" id="82655"/>
    <lineage>
        <taxon>Eukaryota</taxon>
        <taxon>Metazoa</taxon>
        <taxon>Chordata</taxon>
        <taxon>Craniata</taxon>
        <taxon>Vertebrata</taxon>
        <taxon>Euteleostomi</taxon>
        <taxon>Actinopterygii</taxon>
        <taxon>Neopterygii</taxon>
        <taxon>Teleostei</taxon>
        <taxon>Anguilliformes</taxon>
        <taxon>Congridae</taxon>
        <taxon>Conger</taxon>
    </lineage>
</organism>
<sequence length="157" mass="17611">MLISCKKPFTLAGYEPLLDPYSRKSSFGNFMTSVNGEEAIVVRFICVRPALWADVTRPSALGPGRPIVPQSLLCWRPSGDVWPQENPPLRRDRSSPVSSKHVNVWTQSRSLTLRTRPSGRPSALRDWSCAVATKVCVMQLGYALQMKFINARVFQMS</sequence>
<proteinExistence type="predicted"/>
<evidence type="ECO:0000313" key="1">
    <source>
        <dbReference type="EMBL" id="KAJ8256226.1"/>
    </source>
</evidence>
<evidence type="ECO:0000313" key="2">
    <source>
        <dbReference type="Proteomes" id="UP001152803"/>
    </source>
</evidence>
<dbReference type="Proteomes" id="UP001152803">
    <property type="component" value="Unassembled WGS sequence"/>
</dbReference>